<organism evidence="1 2">
    <name type="scientific">Lacipirellula limnantheis</name>
    <dbReference type="NCBI Taxonomy" id="2528024"/>
    <lineage>
        <taxon>Bacteria</taxon>
        <taxon>Pseudomonadati</taxon>
        <taxon>Planctomycetota</taxon>
        <taxon>Planctomycetia</taxon>
        <taxon>Pirellulales</taxon>
        <taxon>Lacipirellulaceae</taxon>
        <taxon>Lacipirellula</taxon>
    </lineage>
</organism>
<gene>
    <name evidence="1" type="ORF">I41_30790</name>
</gene>
<keyword evidence="2" id="KW-1185">Reference proteome</keyword>
<dbReference type="EMBL" id="CP036339">
    <property type="protein sequence ID" value="QDT73888.1"/>
    <property type="molecule type" value="Genomic_DNA"/>
</dbReference>
<accession>A0A517TZT4</accession>
<dbReference type="AlphaFoldDB" id="A0A517TZT4"/>
<dbReference type="KEGG" id="llh:I41_30790"/>
<dbReference type="Proteomes" id="UP000317909">
    <property type="component" value="Chromosome"/>
</dbReference>
<reference evidence="1 2" key="1">
    <citation type="submission" date="2019-02" db="EMBL/GenBank/DDBJ databases">
        <title>Deep-cultivation of Planctomycetes and their phenomic and genomic characterization uncovers novel biology.</title>
        <authorList>
            <person name="Wiegand S."/>
            <person name="Jogler M."/>
            <person name="Boedeker C."/>
            <person name="Pinto D."/>
            <person name="Vollmers J."/>
            <person name="Rivas-Marin E."/>
            <person name="Kohn T."/>
            <person name="Peeters S.H."/>
            <person name="Heuer A."/>
            <person name="Rast P."/>
            <person name="Oberbeckmann S."/>
            <person name="Bunk B."/>
            <person name="Jeske O."/>
            <person name="Meyerdierks A."/>
            <person name="Storesund J.E."/>
            <person name="Kallscheuer N."/>
            <person name="Luecker S."/>
            <person name="Lage O.M."/>
            <person name="Pohl T."/>
            <person name="Merkel B.J."/>
            <person name="Hornburger P."/>
            <person name="Mueller R.-W."/>
            <person name="Bruemmer F."/>
            <person name="Labrenz M."/>
            <person name="Spormann A.M."/>
            <person name="Op den Camp H."/>
            <person name="Overmann J."/>
            <person name="Amann R."/>
            <person name="Jetten M.S.M."/>
            <person name="Mascher T."/>
            <person name="Medema M.H."/>
            <person name="Devos D.P."/>
            <person name="Kaster A.-K."/>
            <person name="Ovreas L."/>
            <person name="Rohde M."/>
            <person name="Galperin M.Y."/>
            <person name="Jogler C."/>
        </authorList>
    </citation>
    <scope>NUCLEOTIDE SEQUENCE [LARGE SCALE GENOMIC DNA]</scope>
    <source>
        <strain evidence="1 2">I41</strain>
    </source>
</reference>
<sequence length="71" mass="8061">MSRASHTGIYRYILLDSTGNLELIALSRRYAALAQRINRDGLFHARMPCSIRPATSVSRMSRPLKRNVSRS</sequence>
<evidence type="ECO:0000313" key="2">
    <source>
        <dbReference type="Proteomes" id="UP000317909"/>
    </source>
</evidence>
<name>A0A517TZT4_9BACT</name>
<protein>
    <submittedName>
        <fullName evidence="1">Uncharacterized protein</fullName>
    </submittedName>
</protein>
<proteinExistence type="predicted"/>
<evidence type="ECO:0000313" key="1">
    <source>
        <dbReference type="EMBL" id="QDT73888.1"/>
    </source>
</evidence>